<protein>
    <submittedName>
        <fullName evidence="1">Uncharacterized protein</fullName>
    </submittedName>
</protein>
<evidence type="ECO:0000313" key="1">
    <source>
        <dbReference type="EMBL" id="KYN24877.1"/>
    </source>
</evidence>
<comment type="caution">
    <text evidence="1">The sequence shown here is derived from an EMBL/GenBank/DDBJ whole genome shotgun (WGS) entry which is preliminary data.</text>
</comment>
<evidence type="ECO:0000313" key="2">
    <source>
        <dbReference type="Proteomes" id="UP000075349"/>
    </source>
</evidence>
<organism evidence="1 2">
    <name type="scientific">Vibrio cidicii</name>
    <dbReference type="NCBI Taxonomy" id="1763883"/>
    <lineage>
        <taxon>Bacteria</taxon>
        <taxon>Pseudomonadati</taxon>
        <taxon>Pseudomonadota</taxon>
        <taxon>Gammaproteobacteria</taxon>
        <taxon>Vibrionales</taxon>
        <taxon>Vibrionaceae</taxon>
        <taxon>Vibrio</taxon>
    </lineage>
</organism>
<proteinExistence type="predicted"/>
<reference evidence="2" key="1">
    <citation type="submission" date="2015-12" db="EMBL/GenBank/DDBJ databases">
        <authorList>
            <person name="Tarr C.L."/>
            <person name="Gladney L.M."/>
        </authorList>
    </citation>
    <scope>NUCLEOTIDE SEQUENCE [LARGE SCALE GENOMIC DNA]</scope>
    <source>
        <strain evidence="2">2756-81</strain>
    </source>
</reference>
<dbReference type="AlphaFoldDB" id="A0A151JGX5"/>
<dbReference type="Proteomes" id="UP000075349">
    <property type="component" value="Unassembled WGS sequence"/>
</dbReference>
<name>A0A151JGX5_9VIBR</name>
<gene>
    <name evidence="1" type="ORF">AUQ44_03345</name>
</gene>
<accession>A0A151JGX5</accession>
<sequence>MYNRDIKMLAHLNKMDQTFKQISFAFLSDRTLDDFHNRIRFDLHEFKEFYAQTLIDVLTVKAYLEADGKESYLTPIKADIQLLHTFANHCFKWIDAVEQLMNIENDVLKKNNWKLPLSKADLITVDRKATTPFSFVEHYAHLSYIDKEKAVFFHLAMDNGIILNKLKQVIVVCHNEIVNYMDYLSVAAQKSCLSHVQENKNNKQANMEIGYYLYREIIDFDDINIEPEISLKVVKMQANILTFRQKTPLQKRVEEIEYDFEWLMDIYNYREYLIPAFEEDTQLVFAHAAYHIQFINDLVKLCIENIFLPIAYTSDITPTNDISEEMEDLVEEAWYVFKCIKHIYFIMRKYSQIVSDIEFDKISWSFHEEVRQIDEIKFYDRKIEDKLWFCLLDDWKVVEHMKRKESDKRGLYYLNRGYEGNYDVEVYIFRLMMLLKKVSKTVGHCNLTAHDVDHVENVYDKISVQKAHKIQDLSMTIRDSIIRDNQEVQYEKVLDLYYVAMEYEKSDIANFTKITNNDK</sequence>
<dbReference type="EMBL" id="LOMK01000001">
    <property type="protein sequence ID" value="KYN24877.1"/>
    <property type="molecule type" value="Genomic_DNA"/>
</dbReference>